<protein>
    <submittedName>
        <fullName evidence="4">Acetyl esterase/lipase</fullName>
    </submittedName>
</protein>
<comment type="caution">
    <text evidence="4">The sequence shown here is derived from an EMBL/GenBank/DDBJ whole genome shotgun (WGS) entry which is preliminary data.</text>
</comment>
<proteinExistence type="predicted"/>
<dbReference type="OrthoDB" id="9794725at2"/>
<keyword evidence="5" id="KW-1185">Reference proteome</keyword>
<reference evidence="4 5" key="1">
    <citation type="submission" date="2019-06" db="EMBL/GenBank/DDBJ databases">
        <title>Sequencing the genomes of 1000 actinobacteria strains.</title>
        <authorList>
            <person name="Klenk H.-P."/>
        </authorList>
    </citation>
    <scope>NUCLEOTIDE SEQUENCE [LARGE SCALE GENOMIC DNA]</scope>
    <source>
        <strain evidence="4 5">DSM 43866</strain>
    </source>
</reference>
<name>A0A561WQF4_ACTTI</name>
<evidence type="ECO:0000259" key="3">
    <source>
        <dbReference type="Pfam" id="PF07859"/>
    </source>
</evidence>
<feature type="region of interest" description="Disordered" evidence="2">
    <location>
        <begin position="1"/>
        <end position="23"/>
    </location>
</feature>
<evidence type="ECO:0000313" key="5">
    <source>
        <dbReference type="Proteomes" id="UP000320239"/>
    </source>
</evidence>
<dbReference type="InterPro" id="IPR013094">
    <property type="entry name" value="AB_hydrolase_3"/>
</dbReference>
<dbReference type="PANTHER" id="PTHR48081:SF6">
    <property type="entry name" value="PEPTIDASE S9 PROLYL OLIGOPEPTIDASE CATALYTIC DOMAIN-CONTAINING PROTEIN"/>
    <property type="match status" value="1"/>
</dbReference>
<dbReference type="PANTHER" id="PTHR48081">
    <property type="entry name" value="AB HYDROLASE SUPERFAMILY PROTEIN C4A8.06C"/>
    <property type="match status" value="1"/>
</dbReference>
<feature type="domain" description="Alpha/beta hydrolase fold-3" evidence="3">
    <location>
        <begin position="65"/>
        <end position="232"/>
    </location>
</feature>
<evidence type="ECO:0000256" key="2">
    <source>
        <dbReference type="SAM" id="MobiDB-lite"/>
    </source>
</evidence>
<evidence type="ECO:0000256" key="1">
    <source>
        <dbReference type="ARBA" id="ARBA00022801"/>
    </source>
</evidence>
<evidence type="ECO:0000313" key="4">
    <source>
        <dbReference type="EMBL" id="TWG26080.1"/>
    </source>
</evidence>
<dbReference type="GO" id="GO:0016787">
    <property type="term" value="F:hydrolase activity"/>
    <property type="evidence" value="ECO:0007669"/>
    <property type="project" value="UniProtKB-KW"/>
</dbReference>
<dbReference type="EMBL" id="VIWY01000001">
    <property type="protein sequence ID" value="TWG26080.1"/>
    <property type="molecule type" value="Genomic_DNA"/>
</dbReference>
<accession>A0A561WQF4</accession>
<keyword evidence="1" id="KW-0378">Hydrolase</keyword>
<gene>
    <name evidence="4" type="ORF">FHX34_1011055</name>
</gene>
<dbReference type="Gene3D" id="3.40.50.1820">
    <property type="entry name" value="alpha/beta hydrolase"/>
    <property type="match status" value="1"/>
</dbReference>
<dbReference type="Pfam" id="PF07859">
    <property type="entry name" value="Abhydrolase_3"/>
    <property type="match status" value="1"/>
</dbReference>
<dbReference type="InterPro" id="IPR050300">
    <property type="entry name" value="GDXG_lipolytic_enzyme"/>
</dbReference>
<dbReference type="AlphaFoldDB" id="A0A561WQF4"/>
<organism evidence="4 5">
    <name type="scientific">Actinoplanes teichomyceticus</name>
    <dbReference type="NCBI Taxonomy" id="1867"/>
    <lineage>
        <taxon>Bacteria</taxon>
        <taxon>Bacillati</taxon>
        <taxon>Actinomycetota</taxon>
        <taxon>Actinomycetes</taxon>
        <taxon>Micromonosporales</taxon>
        <taxon>Micromonosporaceae</taxon>
        <taxon>Actinoplanes</taxon>
    </lineage>
</organism>
<dbReference type="InterPro" id="IPR029058">
    <property type="entry name" value="AB_hydrolase_fold"/>
</dbReference>
<dbReference type="RefSeq" id="WP_122981498.1">
    <property type="nucleotide sequence ID" value="NZ_BOMX01000021.1"/>
</dbReference>
<sequence>MTTDTSGATAGRPDAARRDHATGAPDITVYPAERFPGPRPAVLVLPGGGYRFHAEHEGEGYARWLSGIGLHAFVLRYPLMTDHRFPAPLESGRAALEWIRAGGHGLDVGRHVGVIGSSAGGHVAGLLATGTVMSTEKLAAPPPRPDFAILAYSPADLRLLPDAPVEWILDGRMDLRDELSPARNVDAGTGPTFLWATAEDPPGFPNALAYATALFHAGIPVELHIYPRGRHGLGLADGVAYGAHGDLHIPHTARWAPACEAWLRAEGFLPAG</sequence>
<dbReference type="Proteomes" id="UP000320239">
    <property type="component" value="Unassembled WGS sequence"/>
</dbReference>
<dbReference type="SUPFAM" id="SSF53474">
    <property type="entry name" value="alpha/beta-Hydrolases"/>
    <property type="match status" value="1"/>
</dbReference>